<evidence type="ECO:0000256" key="6">
    <source>
        <dbReference type="ARBA" id="ARBA00023136"/>
    </source>
</evidence>
<organism evidence="10 11">
    <name type="scientific">Aplysia californica</name>
    <name type="common">California sea hare</name>
    <dbReference type="NCBI Taxonomy" id="6500"/>
    <lineage>
        <taxon>Eukaryota</taxon>
        <taxon>Metazoa</taxon>
        <taxon>Spiralia</taxon>
        <taxon>Lophotrochozoa</taxon>
        <taxon>Mollusca</taxon>
        <taxon>Gastropoda</taxon>
        <taxon>Heterobranchia</taxon>
        <taxon>Euthyneura</taxon>
        <taxon>Tectipleura</taxon>
        <taxon>Aplysiida</taxon>
        <taxon>Aplysioidea</taxon>
        <taxon>Aplysiidae</taxon>
        <taxon>Aplysia</taxon>
    </lineage>
</organism>
<dbReference type="InterPro" id="IPR008276">
    <property type="entry name" value="C_nuclsd_transpt"/>
</dbReference>
<dbReference type="Pfam" id="PF01773">
    <property type="entry name" value="Nucleos_tra2_N"/>
    <property type="match status" value="1"/>
</dbReference>
<comment type="subcellular location">
    <subcellularLocation>
        <location evidence="1">Cell membrane</location>
        <topology evidence="1">Multi-pass membrane protein</topology>
    </subcellularLocation>
</comment>
<dbReference type="Pfam" id="PF07662">
    <property type="entry name" value="Nucleos_tra2_C"/>
    <property type="match status" value="1"/>
</dbReference>
<keyword evidence="5 7" id="KW-1133">Transmembrane helix</keyword>
<feature type="domain" description="Concentrative nucleoside transporter N-terminal" evidence="8">
    <location>
        <begin position="29"/>
        <end position="101"/>
    </location>
</feature>
<feature type="transmembrane region" description="Helical" evidence="7">
    <location>
        <begin position="50"/>
        <end position="69"/>
    </location>
</feature>
<evidence type="ECO:0000313" key="10">
    <source>
        <dbReference type="Proteomes" id="UP000694888"/>
    </source>
</evidence>
<keyword evidence="6 7" id="KW-0472">Membrane</keyword>
<feature type="domain" description="Concentrative nucleoside transporter C-terminal" evidence="9">
    <location>
        <begin position="247"/>
        <end position="493"/>
    </location>
</feature>
<feature type="transmembrane region" description="Helical" evidence="7">
    <location>
        <begin position="307"/>
        <end position="329"/>
    </location>
</feature>
<proteinExistence type="inferred from homology"/>
<accession>A0ABM1VQC7</accession>
<evidence type="ECO:0000256" key="4">
    <source>
        <dbReference type="ARBA" id="ARBA00022692"/>
    </source>
</evidence>
<feature type="transmembrane region" description="Helical" evidence="7">
    <location>
        <begin position="108"/>
        <end position="131"/>
    </location>
</feature>
<feature type="transmembrane region" description="Helical" evidence="7">
    <location>
        <begin position="26"/>
        <end position="43"/>
    </location>
</feature>
<feature type="transmembrane region" description="Helical" evidence="7">
    <location>
        <begin position="222"/>
        <end position="241"/>
    </location>
</feature>
<dbReference type="PANTHER" id="PTHR10590">
    <property type="entry name" value="SODIUM/NUCLEOSIDE COTRANSPORTER"/>
    <property type="match status" value="1"/>
</dbReference>
<keyword evidence="4 7" id="KW-0812">Transmembrane</keyword>
<dbReference type="Proteomes" id="UP000694888">
    <property type="component" value="Unplaced"/>
</dbReference>
<dbReference type="PANTHER" id="PTHR10590:SF4">
    <property type="entry name" value="SOLUTE CARRIER FAMILY 28 MEMBER 3"/>
    <property type="match status" value="1"/>
</dbReference>
<evidence type="ECO:0000313" key="11">
    <source>
        <dbReference type="RefSeq" id="XP_035824619.1"/>
    </source>
</evidence>
<evidence type="ECO:0000256" key="2">
    <source>
        <dbReference type="ARBA" id="ARBA00009033"/>
    </source>
</evidence>
<reference evidence="11" key="1">
    <citation type="submission" date="2025-08" db="UniProtKB">
        <authorList>
            <consortium name="RefSeq"/>
        </authorList>
    </citation>
    <scope>IDENTIFICATION</scope>
</reference>
<feature type="transmembrane region" description="Helical" evidence="7">
    <location>
        <begin position="248"/>
        <end position="267"/>
    </location>
</feature>
<feature type="transmembrane region" description="Helical" evidence="7">
    <location>
        <begin position="438"/>
        <end position="461"/>
    </location>
</feature>
<keyword evidence="10" id="KW-1185">Reference proteome</keyword>
<keyword evidence="3" id="KW-1003">Cell membrane</keyword>
<evidence type="ECO:0000256" key="7">
    <source>
        <dbReference type="SAM" id="Phobius"/>
    </source>
</evidence>
<gene>
    <name evidence="11" type="primary">LOC106011242</name>
</gene>
<evidence type="ECO:0000259" key="8">
    <source>
        <dbReference type="Pfam" id="PF01773"/>
    </source>
</evidence>
<dbReference type="RefSeq" id="XP_035824619.1">
    <property type="nucleotide sequence ID" value="XM_035968726.1"/>
</dbReference>
<dbReference type="InterPro" id="IPR002668">
    <property type="entry name" value="CNT_N_dom"/>
</dbReference>
<dbReference type="GeneID" id="106011242"/>
<evidence type="ECO:0000256" key="1">
    <source>
        <dbReference type="ARBA" id="ARBA00004651"/>
    </source>
</evidence>
<evidence type="ECO:0000256" key="3">
    <source>
        <dbReference type="ARBA" id="ARBA00022475"/>
    </source>
</evidence>
<dbReference type="InterPro" id="IPR011657">
    <property type="entry name" value="CNT_C_dom"/>
</dbReference>
<evidence type="ECO:0000259" key="9">
    <source>
        <dbReference type="Pfam" id="PF07662"/>
    </source>
</evidence>
<evidence type="ECO:0000256" key="5">
    <source>
        <dbReference type="ARBA" id="ARBA00022989"/>
    </source>
</evidence>
<feature type="transmembrane region" description="Helical" evidence="7">
    <location>
        <begin position="473"/>
        <end position="492"/>
    </location>
</feature>
<sequence>MYGVALVVVCVYLGVGILKEQPQNSQAILGIVAIILFCYITSARPSRVNWCPVFWGFVIQFVFACLTMRTRFGYDVFDWLGKIILDFISFSDSGSNFIFGNDFKSKGFALAISGTIVFFTTMMFVFTHLGITDFVVLKLGRIISVCLETGPVESVVASANIFVSMASPNHILTAAVISAPAALALAKLSYPETQTVNYEKQKNMRIKDGNRYTFTKSELHSVMSSGFASTSGSLMVLFIMCGASPNHILTAAVISAPAALALAKLSYPETQTVNYAKQKNMRIKDGNSEGSNLWSVLSDGTAMGVKVAVSVLANLLSFISVMSLVDWFLGWCGERAGLEELSIEFLFSYLLWPLAYALGTEPADCPKMGRLIGVKLATSPLVAFTQMGQMKRNREELGAYLADTGGTGAWHWEGNHVVLDASNKTLILGIISERSEAIATYVLSGFNTVANIGITIGTLVQVCPDRKSDYIRLVFRAFMIGNMACFATAAVAG</sequence>
<comment type="similarity">
    <text evidence="2">Belongs to the concentrative nucleoside transporter (CNT) (TC 2.A.41) family.</text>
</comment>
<protein>
    <submittedName>
        <fullName evidence="11">Solute carrier family 28 member 3-like</fullName>
    </submittedName>
</protein>
<name>A0ABM1VQC7_APLCA</name>